<accession>A0A978VHK6</accession>
<feature type="compositionally biased region" description="Basic and acidic residues" evidence="2">
    <location>
        <begin position="568"/>
        <end position="580"/>
    </location>
</feature>
<feature type="region of interest" description="Disordered" evidence="2">
    <location>
        <begin position="509"/>
        <end position="593"/>
    </location>
</feature>
<dbReference type="Proteomes" id="UP000813462">
    <property type="component" value="Unassembled WGS sequence"/>
</dbReference>
<feature type="compositionally biased region" description="Basic and acidic residues" evidence="2">
    <location>
        <begin position="756"/>
        <end position="769"/>
    </location>
</feature>
<evidence type="ECO:0000256" key="3">
    <source>
        <dbReference type="SAM" id="Phobius"/>
    </source>
</evidence>
<comment type="caution">
    <text evidence="4">The sequence shown here is derived from an EMBL/GenBank/DDBJ whole genome shotgun (WGS) entry which is preliminary data.</text>
</comment>
<keyword evidence="3" id="KW-1133">Transmembrane helix</keyword>
<evidence type="ECO:0000256" key="1">
    <source>
        <dbReference type="SAM" id="Coils"/>
    </source>
</evidence>
<evidence type="ECO:0000256" key="2">
    <source>
        <dbReference type="SAM" id="MobiDB-lite"/>
    </source>
</evidence>
<dbReference type="PANTHER" id="PTHR34778">
    <property type="entry name" value="OS02G0580700 PROTEIN"/>
    <property type="match status" value="1"/>
</dbReference>
<dbReference type="PANTHER" id="PTHR34778:SF6">
    <property type="entry name" value="SHUGOSHIN C-TERMINAL DOMAIN-CONTAINING PROTEIN"/>
    <property type="match status" value="1"/>
</dbReference>
<feature type="compositionally biased region" description="Polar residues" evidence="2">
    <location>
        <begin position="522"/>
        <end position="531"/>
    </location>
</feature>
<proteinExistence type="predicted"/>
<evidence type="ECO:0000313" key="5">
    <source>
        <dbReference type="Proteomes" id="UP000813462"/>
    </source>
</evidence>
<feature type="coiled-coil region" evidence="1">
    <location>
        <begin position="48"/>
        <end position="114"/>
    </location>
</feature>
<sequence>MDEEAQKMVALKKAYADIILNTAKEAAARIMVSERKALRFQQDLSATKEEALRMLVRLKQMMDSKTAEAEATSLSKQRRIDELEAQLQEAEDIITDLRAELKWTTKELEKAKKNQVHSLNGRNAREDSSVSKNLTSNPIISSISSSGLEAVTASDMMNIPMNQRVVDNECFKSTKQTERLENLYSQNSDFASIIMRTKEPELYRNGCTQRIRAFERNLADGKLPPSGHVDNTTSLVKDEFTIKPIDTEEGIQNLLSLRTNKTETVRGSSGEEMKKSVKVRTTRRRKTRFGKVRTARGCRQSQIMKSCPVLSRCKMNLASGNDRSNEGVCAESAIEATNIDDAKTSDGLEEKLQHRSGNHKDVVKVIQKGKRKRKMRSGDDNDTSLAYTHDQLKKPCRPSSVLSRCRSFSYLVNGGVKSCEDLSDAAENETKLKPLPGLDPGSTLIKSDVDPISGSASVTMSAQAIKKSGQVDKDIAFIDEPVLVKQERCAEWNSRFPSSELNLEMTNVSSINSDSKDGKASEQLNESPSHVENNRLLKYTFQRKRKKEAVSNPDELASPEKTSVEMMTVDREYNAPDQEKSNLMNESSRDSRRLAQVARQNSLRHVIFENPNMENIKESSDQRGKRDTELGDDYMHMVLFTAGTALLMACLKRALMVFLLEQWRAWVFLLLNLVLLAILFTSSFSNSKLGQERDNAEVVVKKIERKKKKKQCRCWSEQLVESCKDCQQKCWRSSSISDGNERSTCLEEDMEVNHPKAYKEEDMEDSRTYEEEDVEAPNLSKEELNERAEAFIVMFRQHLVSDARKGGKPFL</sequence>
<reference evidence="4" key="1">
    <citation type="journal article" date="2021" name="Front. Plant Sci.">
        <title>Chromosome-Scale Genome Assembly for Chinese Sour Jujube and Insights Into Its Genome Evolution and Domestication Signature.</title>
        <authorList>
            <person name="Shen L.-Y."/>
            <person name="Luo H."/>
            <person name="Wang X.-L."/>
            <person name="Wang X.-M."/>
            <person name="Qiu X.-J."/>
            <person name="Liu H."/>
            <person name="Zhou S.-S."/>
            <person name="Jia K.-H."/>
            <person name="Nie S."/>
            <person name="Bao Y.-T."/>
            <person name="Zhang R.-G."/>
            <person name="Yun Q.-Z."/>
            <person name="Chai Y.-H."/>
            <person name="Lu J.-Y."/>
            <person name="Li Y."/>
            <person name="Zhao S.-W."/>
            <person name="Mao J.-F."/>
            <person name="Jia S.-G."/>
            <person name="Mao Y.-M."/>
        </authorList>
    </citation>
    <scope>NUCLEOTIDE SEQUENCE</scope>
    <source>
        <strain evidence="4">AT0</strain>
        <tissue evidence="4">Leaf</tissue>
    </source>
</reference>
<keyword evidence="1" id="KW-0175">Coiled coil</keyword>
<organism evidence="4 5">
    <name type="scientific">Ziziphus jujuba var. spinosa</name>
    <dbReference type="NCBI Taxonomy" id="714518"/>
    <lineage>
        <taxon>Eukaryota</taxon>
        <taxon>Viridiplantae</taxon>
        <taxon>Streptophyta</taxon>
        <taxon>Embryophyta</taxon>
        <taxon>Tracheophyta</taxon>
        <taxon>Spermatophyta</taxon>
        <taxon>Magnoliopsida</taxon>
        <taxon>eudicotyledons</taxon>
        <taxon>Gunneridae</taxon>
        <taxon>Pentapetalae</taxon>
        <taxon>rosids</taxon>
        <taxon>fabids</taxon>
        <taxon>Rosales</taxon>
        <taxon>Rhamnaceae</taxon>
        <taxon>Paliureae</taxon>
        <taxon>Ziziphus</taxon>
    </lineage>
</organism>
<feature type="transmembrane region" description="Helical" evidence="3">
    <location>
        <begin position="663"/>
        <end position="684"/>
    </location>
</feature>
<dbReference type="EMBL" id="JAEACU010000004">
    <property type="protein sequence ID" value="KAH7532575.1"/>
    <property type="molecule type" value="Genomic_DNA"/>
</dbReference>
<feature type="coiled-coil region" evidence="1">
    <location>
        <begin position="686"/>
        <end position="713"/>
    </location>
</feature>
<protein>
    <submittedName>
        <fullName evidence="4">Uncharacterized protein</fullName>
    </submittedName>
</protein>
<keyword evidence="3" id="KW-0472">Membrane</keyword>
<name>A0A978VHK6_ZIZJJ</name>
<keyword evidence="3" id="KW-0812">Transmembrane</keyword>
<evidence type="ECO:0000313" key="4">
    <source>
        <dbReference type="EMBL" id="KAH7532575.1"/>
    </source>
</evidence>
<gene>
    <name evidence="4" type="ORF">FEM48_Zijuj04G0035200</name>
</gene>
<dbReference type="AlphaFoldDB" id="A0A978VHK6"/>
<feature type="region of interest" description="Disordered" evidence="2">
    <location>
        <begin position="756"/>
        <end position="781"/>
    </location>
</feature>